<dbReference type="PANTHER" id="PTHR43566:SF2">
    <property type="entry name" value="DUF4143 DOMAIN-CONTAINING PROTEIN"/>
    <property type="match status" value="1"/>
</dbReference>
<protein>
    <recommendedName>
        <fullName evidence="1">DUF4143 domain-containing protein</fullName>
    </recommendedName>
</protein>
<dbReference type="InterPro" id="IPR025420">
    <property type="entry name" value="DUF4143"/>
</dbReference>
<feature type="domain" description="DUF4143" evidence="1">
    <location>
        <begin position="88"/>
        <end position="239"/>
    </location>
</feature>
<dbReference type="AlphaFoldDB" id="X0ZMR8"/>
<feature type="non-terminal residue" evidence="2">
    <location>
        <position position="1"/>
    </location>
</feature>
<comment type="caution">
    <text evidence="2">The sequence shown here is derived from an EMBL/GenBank/DDBJ whole genome shotgun (WGS) entry which is preliminary data.</text>
</comment>
<dbReference type="EMBL" id="BART01008258">
    <property type="protein sequence ID" value="GAG71030.1"/>
    <property type="molecule type" value="Genomic_DNA"/>
</dbReference>
<reference evidence="2" key="1">
    <citation type="journal article" date="2014" name="Front. Microbiol.">
        <title>High frequency of phylogenetically diverse reductive dehalogenase-homologous genes in deep subseafloor sedimentary metagenomes.</title>
        <authorList>
            <person name="Kawai M."/>
            <person name="Futagami T."/>
            <person name="Toyoda A."/>
            <person name="Takaki Y."/>
            <person name="Nishi S."/>
            <person name="Hori S."/>
            <person name="Arai W."/>
            <person name="Tsubouchi T."/>
            <person name="Morono Y."/>
            <person name="Uchiyama I."/>
            <person name="Ito T."/>
            <person name="Fujiyama A."/>
            <person name="Inagaki F."/>
            <person name="Takami H."/>
        </authorList>
    </citation>
    <scope>NUCLEOTIDE SEQUENCE</scope>
    <source>
        <strain evidence="2">Expedition CK06-06</strain>
    </source>
</reference>
<evidence type="ECO:0000259" key="1">
    <source>
        <dbReference type="Pfam" id="PF13635"/>
    </source>
</evidence>
<accession>X0ZMR8</accession>
<gene>
    <name evidence="2" type="ORF">S01H4_18615</name>
</gene>
<name>X0ZMR8_9ZZZZ</name>
<evidence type="ECO:0000313" key="2">
    <source>
        <dbReference type="EMBL" id="GAG71030.1"/>
    </source>
</evidence>
<organism evidence="2">
    <name type="scientific">marine sediment metagenome</name>
    <dbReference type="NCBI Taxonomy" id="412755"/>
    <lineage>
        <taxon>unclassified sequences</taxon>
        <taxon>metagenomes</taxon>
        <taxon>ecological metagenomes</taxon>
    </lineage>
</organism>
<sequence>DEVHWLIENKGLQFILCGSSARKLKRGKANLLGGRAWRFEMFPLVTAELKNPDLLAILNRGLIPAHYLQKTYKKSLNAYTRDYLKEEVFDEGLTRNIPAFSRFFDAMGYSHGELTNFSNIARECGVDSKTVKEYYQILVDTLLGNFVEPFKRRQGRKVISKASKFYLFDVGVAGSITKRNIEEEKGEMFGKSFEHFIYMEISAYNSYQEVGYAINFWRTKSGLEVDFVLGGGAVAIEVKGASRIDNRDLRPLRAFMDLYSPGKALVVCNEKEERIAGDIRIMPWRKFLFDLWAGKIIH</sequence>
<dbReference type="Pfam" id="PF13635">
    <property type="entry name" value="DUF4143"/>
    <property type="match status" value="1"/>
</dbReference>
<dbReference type="PANTHER" id="PTHR43566">
    <property type="entry name" value="CONSERVED PROTEIN"/>
    <property type="match status" value="1"/>
</dbReference>
<proteinExistence type="predicted"/>